<accession>A0A9P8V783</accession>
<evidence type="ECO:0000256" key="6">
    <source>
        <dbReference type="ARBA" id="ARBA00023242"/>
    </source>
</evidence>
<keyword evidence="9" id="KW-1185">Reference proteome</keyword>
<dbReference type="SUPFAM" id="SSF57701">
    <property type="entry name" value="Zn2/Cys6 DNA-binding domain"/>
    <property type="match status" value="1"/>
</dbReference>
<keyword evidence="1" id="KW-0479">Metal-binding</keyword>
<keyword evidence="4" id="KW-0238">DNA-binding</keyword>
<evidence type="ECO:0000313" key="8">
    <source>
        <dbReference type="EMBL" id="KAH6682219.1"/>
    </source>
</evidence>
<evidence type="ECO:0000256" key="1">
    <source>
        <dbReference type="ARBA" id="ARBA00022723"/>
    </source>
</evidence>
<name>A0A9P8V783_9PEZI</name>
<dbReference type="PROSITE" id="PS50048">
    <property type="entry name" value="ZN2_CY6_FUNGAL_2"/>
    <property type="match status" value="1"/>
</dbReference>
<dbReference type="PROSITE" id="PS00463">
    <property type="entry name" value="ZN2_CY6_FUNGAL_1"/>
    <property type="match status" value="1"/>
</dbReference>
<dbReference type="OrthoDB" id="3145928at2759"/>
<feature type="domain" description="Zn(2)-C6 fungal-type" evidence="7">
    <location>
        <begin position="9"/>
        <end position="37"/>
    </location>
</feature>
<evidence type="ECO:0000256" key="4">
    <source>
        <dbReference type="ARBA" id="ARBA00023125"/>
    </source>
</evidence>
<dbReference type="GO" id="GO:0000981">
    <property type="term" value="F:DNA-binding transcription factor activity, RNA polymerase II-specific"/>
    <property type="evidence" value="ECO:0007669"/>
    <property type="project" value="InterPro"/>
</dbReference>
<dbReference type="PANTHER" id="PTHR36206:SF16">
    <property type="entry name" value="TRANSCRIPTION FACTOR DOMAIN-CONTAINING PROTEIN-RELATED"/>
    <property type="match status" value="1"/>
</dbReference>
<sequence length="483" mass="53682">MPRRRTKSGCRTCRIRKVKCDETFPACRRCATTGRKCDGYGIRGGGHLVTITVPSPRVASTADHQAMEWFCHRTAVKLQGSFYSDFWTSLLTQSSVGEPAVLHAVLALSCVHRQGIVGKEGRGQSTAALQHYGQAIRCLQPHFVAGDRLARRVALIACVVFTSLDLLRGHFATAFTHLESGRKLLVWRGGGREYVDDWIEETFSRIDLQIGLMRFLHRGVFLTGLPFQKVKMATSFRSIKEAWVGLEHLLLGSMALSSGTTKDPQEYEHLQQSVVDWQTAYIASRQFFLSHAPIEVQKADSILASYHALASIMAAVSHSPNDEMIFDQHTAAFARLISRMLSVSAMSKRHTTPTTPPAFDMARSIIDMGCVIPLYYTALKCREHTLRQKAVIFLESTFHREGVWDAAMTARVARKVMELEGEGPVPARRRLQGVEVTIEGEPVRKVALFCRSDELTGGVRACVGEYDLEEGAWADGHPGHLGL</sequence>
<dbReference type="InterPro" id="IPR052360">
    <property type="entry name" value="Transcr_Regulatory_Proteins"/>
</dbReference>
<dbReference type="Gene3D" id="4.10.240.10">
    <property type="entry name" value="Zn(2)-C6 fungal-type DNA-binding domain"/>
    <property type="match status" value="1"/>
</dbReference>
<proteinExistence type="predicted"/>
<dbReference type="PANTHER" id="PTHR36206">
    <property type="entry name" value="ASPERCRYPTIN BIOSYNTHESIS CLUSTER-SPECIFIC TRANSCRIPTION REGULATOR ATNN-RELATED"/>
    <property type="match status" value="1"/>
</dbReference>
<dbReference type="Pfam" id="PF11951">
    <property type="entry name" value="Fungal_trans_2"/>
    <property type="match status" value="1"/>
</dbReference>
<reference evidence="8" key="1">
    <citation type="journal article" date="2021" name="Nat. Commun.">
        <title>Genetic determinants of endophytism in the Arabidopsis root mycobiome.</title>
        <authorList>
            <person name="Mesny F."/>
            <person name="Miyauchi S."/>
            <person name="Thiergart T."/>
            <person name="Pickel B."/>
            <person name="Atanasova L."/>
            <person name="Karlsson M."/>
            <person name="Huettel B."/>
            <person name="Barry K.W."/>
            <person name="Haridas S."/>
            <person name="Chen C."/>
            <person name="Bauer D."/>
            <person name="Andreopoulos W."/>
            <person name="Pangilinan J."/>
            <person name="LaButti K."/>
            <person name="Riley R."/>
            <person name="Lipzen A."/>
            <person name="Clum A."/>
            <person name="Drula E."/>
            <person name="Henrissat B."/>
            <person name="Kohler A."/>
            <person name="Grigoriev I.V."/>
            <person name="Martin F.M."/>
            <person name="Hacquard S."/>
        </authorList>
    </citation>
    <scope>NUCLEOTIDE SEQUENCE</scope>
    <source>
        <strain evidence="8">MPI-SDFR-AT-0117</strain>
    </source>
</reference>
<organism evidence="8 9">
    <name type="scientific">Plectosphaerella plurivora</name>
    <dbReference type="NCBI Taxonomy" id="936078"/>
    <lineage>
        <taxon>Eukaryota</taxon>
        <taxon>Fungi</taxon>
        <taxon>Dikarya</taxon>
        <taxon>Ascomycota</taxon>
        <taxon>Pezizomycotina</taxon>
        <taxon>Sordariomycetes</taxon>
        <taxon>Hypocreomycetidae</taxon>
        <taxon>Glomerellales</taxon>
        <taxon>Plectosphaerellaceae</taxon>
        <taxon>Plectosphaerella</taxon>
    </lineage>
</organism>
<dbReference type="CDD" id="cd00067">
    <property type="entry name" value="GAL4"/>
    <property type="match status" value="1"/>
</dbReference>
<evidence type="ECO:0000256" key="3">
    <source>
        <dbReference type="ARBA" id="ARBA00023015"/>
    </source>
</evidence>
<keyword evidence="2" id="KW-0862">Zinc</keyword>
<dbReference type="GO" id="GO:0003677">
    <property type="term" value="F:DNA binding"/>
    <property type="evidence" value="ECO:0007669"/>
    <property type="project" value="UniProtKB-KW"/>
</dbReference>
<evidence type="ECO:0000259" key="7">
    <source>
        <dbReference type="PROSITE" id="PS50048"/>
    </source>
</evidence>
<evidence type="ECO:0000313" key="9">
    <source>
        <dbReference type="Proteomes" id="UP000770015"/>
    </source>
</evidence>
<keyword evidence="5" id="KW-0804">Transcription</keyword>
<evidence type="ECO:0000256" key="2">
    <source>
        <dbReference type="ARBA" id="ARBA00022833"/>
    </source>
</evidence>
<dbReference type="InterPro" id="IPR036864">
    <property type="entry name" value="Zn2-C6_fun-type_DNA-bd_sf"/>
</dbReference>
<keyword evidence="3" id="KW-0805">Transcription regulation</keyword>
<dbReference type="GO" id="GO:0008270">
    <property type="term" value="F:zinc ion binding"/>
    <property type="evidence" value="ECO:0007669"/>
    <property type="project" value="InterPro"/>
</dbReference>
<dbReference type="EMBL" id="JAGSXJ010000018">
    <property type="protein sequence ID" value="KAH6682219.1"/>
    <property type="molecule type" value="Genomic_DNA"/>
</dbReference>
<evidence type="ECO:0000256" key="5">
    <source>
        <dbReference type="ARBA" id="ARBA00023163"/>
    </source>
</evidence>
<comment type="caution">
    <text evidence="8">The sequence shown here is derived from an EMBL/GenBank/DDBJ whole genome shotgun (WGS) entry which is preliminary data.</text>
</comment>
<dbReference type="Proteomes" id="UP000770015">
    <property type="component" value="Unassembled WGS sequence"/>
</dbReference>
<keyword evidence="6" id="KW-0539">Nucleus</keyword>
<dbReference type="InterPro" id="IPR001138">
    <property type="entry name" value="Zn2Cys6_DnaBD"/>
</dbReference>
<dbReference type="InterPro" id="IPR021858">
    <property type="entry name" value="Fun_TF"/>
</dbReference>
<dbReference type="Pfam" id="PF00172">
    <property type="entry name" value="Zn_clus"/>
    <property type="match status" value="1"/>
</dbReference>
<dbReference type="SMART" id="SM00066">
    <property type="entry name" value="GAL4"/>
    <property type="match status" value="1"/>
</dbReference>
<dbReference type="AlphaFoldDB" id="A0A9P8V783"/>
<protein>
    <submittedName>
        <fullName evidence="8">C6 zinc finger domain protein</fullName>
    </submittedName>
</protein>
<gene>
    <name evidence="8" type="ORF">F5X68DRAFT_137899</name>
</gene>